<dbReference type="InterPro" id="IPR001789">
    <property type="entry name" value="Sig_transdc_resp-reg_receiver"/>
</dbReference>
<dbReference type="CDD" id="cd00383">
    <property type="entry name" value="trans_reg_C"/>
    <property type="match status" value="1"/>
</dbReference>
<feature type="DNA-binding region" description="OmpR/PhoB-type" evidence="7">
    <location>
        <begin position="124"/>
        <end position="222"/>
    </location>
</feature>
<evidence type="ECO:0000259" key="9">
    <source>
        <dbReference type="PROSITE" id="PS51755"/>
    </source>
</evidence>
<dbReference type="InterPro" id="IPR001867">
    <property type="entry name" value="OmpR/PhoB-type_DNA-bd"/>
</dbReference>
<accession>A0A1F4UWQ1</accession>
<comment type="caution">
    <text evidence="10">The sequence shown here is derived from an EMBL/GenBank/DDBJ whole genome shotgun (WGS) entry which is preliminary data.</text>
</comment>
<evidence type="ECO:0000256" key="6">
    <source>
        <dbReference type="PROSITE-ProRule" id="PRU00169"/>
    </source>
</evidence>
<organism evidence="10 11">
    <name type="scientific">candidate division WWE3 bacterium RBG_16_37_10</name>
    <dbReference type="NCBI Taxonomy" id="1802610"/>
    <lineage>
        <taxon>Bacteria</taxon>
        <taxon>Katanobacteria</taxon>
    </lineage>
</organism>
<dbReference type="Gene3D" id="1.10.10.10">
    <property type="entry name" value="Winged helix-like DNA-binding domain superfamily/Winged helix DNA-binding domain"/>
    <property type="match status" value="1"/>
</dbReference>
<sequence length="227" mass="25997">MRLLVIEDEKDLAENLKRGLIEEGFAVDTAYNGEDGKFLIETEPYDLVILDIMLPKIDGLTLCKEIRKKGIQTPILMLTAKSTVENKIEGFDVGADDYLIKPFDFAELKARTYALLRRSGTIELPVLEIADLKMDPQKHEVYRDSEKIDLTPKEFSILELLLKNKEKVVTRTMITEHVWDYNFESMSNLVDVLIGTLRKKVDIKGKKKLIKTVYGVGFKLSEEDEEP</sequence>
<dbReference type="Gene3D" id="6.10.250.690">
    <property type="match status" value="1"/>
</dbReference>
<dbReference type="SMART" id="SM00448">
    <property type="entry name" value="REC"/>
    <property type="match status" value="1"/>
</dbReference>
<dbReference type="SUPFAM" id="SSF52172">
    <property type="entry name" value="CheY-like"/>
    <property type="match status" value="1"/>
</dbReference>
<gene>
    <name evidence="10" type="ORF">A2W32_04000</name>
</gene>
<dbReference type="FunFam" id="1.10.10.10:FF:000005">
    <property type="entry name" value="Two-component system response regulator"/>
    <property type="match status" value="1"/>
</dbReference>
<dbReference type="Pfam" id="PF00072">
    <property type="entry name" value="Response_reg"/>
    <property type="match status" value="1"/>
</dbReference>
<evidence type="ECO:0000256" key="7">
    <source>
        <dbReference type="PROSITE-ProRule" id="PRU01091"/>
    </source>
</evidence>
<feature type="domain" description="Response regulatory" evidence="8">
    <location>
        <begin position="2"/>
        <end position="116"/>
    </location>
</feature>
<dbReference type="GO" id="GO:0006355">
    <property type="term" value="P:regulation of DNA-templated transcription"/>
    <property type="evidence" value="ECO:0007669"/>
    <property type="project" value="InterPro"/>
</dbReference>
<dbReference type="GO" id="GO:0000976">
    <property type="term" value="F:transcription cis-regulatory region binding"/>
    <property type="evidence" value="ECO:0007669"/>
    <property type="project" value="TreeGrafter"/>
</dbReference>
<evidence type="ECO:0000259" key="8">
    <source>
        <dbReference type="PROSITE" id="PS50110"/>
    </source>
</evidence>
<proteinExistence type="predicted"/>
<dbReference type="FunFam" id="3.40.50.2300:FF:000002">
    <property type="entry name" value="DNA-binding response regulator PhoP"/>
    <property type="match status" value="1"/>
</dbReference>
<dbReference type="AlphaFoldDB" id="A0A1F4UWQ1"/>
<dbReference type="InterPro" id="IPR036388">
    <property type="entry name" value="WH-like_DNA-bd_sf"/>
</dbReference>
<evidence type="ECO:0000256" key="4">
    <source>
        <dbReference type="ARBA" id="ARBA00023125"/>
    </source>
</evidence>
<dbReference type="InterPro" id="IPR011006">
    <property type="entry name" value="CheY-like_superfamily"/>
</dbReference>
<name>A0A1F4UWQ1_UNCKA</name>
<dbReference type="STRING" id="1802610.A2W32_04000"/>
<feature type="modified residue" description="4-aspartylphosphate" evidence="6">
    <location>
        <position position="51"/>
    </location>
</feature>
<evidence type="ECO:0000256" key="1">
    <source>
        <dbReference type="ARBA" id="ARBA00022553"/>
    </source>
</evidence>
<dbReference type="CDD" id="cd19935">
    <property type="entry name" value="REC_OmpR_CusR-like"/>
    <property type="match status" value="1"/>
</dbReference>
<keyword evidence="1 6" id="KW-0597">Phosphoprotein</keyword>
<dbReference type="PANTHER" id="PTHR48111">
    <property type="entry name" value="REGULATOR OF RPOS"/>
    <property type="match status" value="1"/>
</dbReference>
<keyword evidence="2" id="KW-0902">Two-component regulatory system</keyword>
<dbReference type="Pfam" id="PF00486">
    <property type="entry name" value="Trans_reg_C"/>
    <property type="match status" value="1"/>
</dbReference>
<reference evidence="10 11" key="1">
    <citation type="journal article" date="2016" name="Nat. Commun.">
        <title>Thousands of microbial genomes shed light on interconnected biogeochemical processes in an aquifer system.</title>
        <authorList>
            <person name="Anantharaman K."/>
            <person name="Brown C.T."/>
            <person name="Hug L.A."/>
            <person name="Sharon I."/>
            <person name="Castelle C.J."/>
            <person name="Probst A.J."/>
            <person name="Thomas B.C."/>
            <person name="Singh A."/>
            <person name="Wilkins M.J."/>
            <person name="Karaoz U."/>
            <person name="Brodie E.L."/>
            <person name="Williams K.H."/>
            <person name="Hubbard S.S."/>
            <person name="Banfield J.F."/>
        </authorList>
    </citation>
    <scope>NUCLEOTIDE SEQUENCE [LARGE SCALE GENOMIC DNA]</scope>
</reference>
<dbReference type="PROSITE" id="PS51755">
    <property type="entry name" value="OMPR_PHOB"/>
    <property type="match status" value="1"/>
</dbReference>
<evidence type="ECO:0000256" key="5">
    <source>
        <dbReference type="ARBA" id="ARBA00023163"/>
    </source>
</evidence>
<feature type="domain" description="OmpR/PhoB-type" evidence="9">
    <location>
        <begin position="124"/>
        <end position="222"/>
    </location>
</feature>
<dbReference type="Proteomes" id="UP000177371">
    <property type="component" value="Unassembled WGS sequence"/>
</dbReference>
<evidence type="ECO:0000256" key="3">
    <source>
        <dbReference type="ARBA" id="ARBA00023015"/>
    </source>
</evidence>
<dbReference type="InterPro" id="IPR039420">
    <property type="entry name" value="WalR-like"/>
</dbReference>
<keyword evidence="4 7" id="KW-0238">DNA-binding</keyword>
<evidence type="ECO:0000256" key="2">
    <source>
        <dbReference type="ARBA" id="ARBA00023012"/>
    </source>
</evidence>
<keyword evidence="3" id="KW-0805">Transcription regulation</keyword>
<dbReference type="EMBL" id="MEUT01000065">
    <property type="protein sequence ID" value="OGC48623.1"/>
    <property type="molecule type" value="Genomic_DNA"/>
</dbReference>
<evidence type="ECO:0000313" key="10">
    <source>
        <dbReference type="EMBL" id="OGC48623.1"/>
    </source>
</evidence>
<dbReference type="PROSITE" id="PS50110">
    <property type="entry name" value="RESPONSE_REGULATORY"/>
    <property type="match status" value="1"/>
</dbReference>
<keyword evidence="5" id="KW-0804">Transcription</keyword>
<evidence type="ECO:0000313" key="11">
    <source>
        <dbReference type="Proteomes" id="UP000177371"/>
    </source>
</evidence>
<dbReference type="GO" id="GO:0032993">
    <property type="term" value="C:protein-DNA complex"/>
    <property type="evidence" value="ECO:0007669"/>
    <property type="project" value="TreeGrafter"/>
</dbReference>
<protein>
    <submittedName>
        <fullName evidence="10">DNA-binding response regulator</fullName>
    </submittedName>
</protein>
<dbReference type="GO" id="GO:0005829">
    <property type="term" value="C:cytosol"/>
    <property type="evidence" value="ECO:0007669"/>
    <property type="project" value="TreeGrafter"/>
</dbReference>
<dbReference type="Gene3D" id="3.40.50.2300">
    <property type="match status" value="1"/>
</dbReference>
<dbReference type="SMART" id="SM00862">
    <property type="entry name" value="Trans_reg_C"/>
    <property type="match status" value="1"/>
</dbReference>
<dbReference type="GO" id="GO:0000156">
    <property type="term" value="F:phosphorelay response regulator activity"/>
    <property type="evidence" value="ECO:0007669"/>
    <property type="project" value="TreeGrafter"/>
</dbReference>
<dbReference type="PANTHER" id="PTHR48111:SF22">
    <property type="entry name" value="REGULATOR OF RPOS"/>
    <property type="match status" value="1"/>
</dbReference>